<evidence type="ECO:0000313" key="2">
    <source>
        <dbReference type="Proteomes" id="UP000306378"/>
    </source>
</evidence>
<comment type="caution">
    <text evidence="1">The sequence shown here is derived from an EMBL/GenBank/DDBJ whole genome shotgun (WGS) entry which is preliminary data.</text>
</comment>
<dbReference type="EMBL" id="VBUT01000011">
    <property type="protein sequence ID" value="TLF74068.1"/>
    <property type="molecule type" value="Genomic_DNA"/>
</dbReference>
<proteinExistence type="predicted"/>
<reference evidence="1 2" key="1">
    <citation type="submission" date="2019-05" db="EMBL/GenBank/DDBJ databases">
        <title>Genomes sequences of two Nocardia cyriacigeorgica environmental isolates, type strains Nocardia asteroides ATCC 19247 and Nocardia cyriacigeorgica DSM 44484.</title>
        <authorList>
            <person name="Vautrin F."/>
            <person name="Bergeron E."/>
            <person name="Dubost A."/>
            <person name="Abrouk D."/>
            <person name="Rodriguez Nava V."/>
            <person name="Pujic P."/>
        </authorList>
    </citation>
    <scope>NUCLEOTIDE SEQUENCE [LARGE SCALE GENOMIC DNA]</scope>
    <source>
        <strain evidence="1 2">EML 446</strain>
    </source>
</reference>
<evidence type="ECO:0000313" key="1">
    <source>
        <dbReference type="EMBL" id="TLF74068.1"/>
    </source>
</evidence>
<dbReference type="RefSeq" id="WP_138451756.1">
    <property type="nucleotide sequence ID" value="NZ_VBUT01000011.1"/>
</dbReference>
<dbReference type="Proteomes" id="UP000306378">
    <property type="component" value="Unassembled WGS sequence"/>
</dbReference>
<accession>A0A5R8NEG8</accession>
<gene>
    <name evidence="1" type="ORF">FEK34_25450</name>
</gene>
<organism evidence="1 2">
    <name type="scientific">Nocardia cyriacigeorgica</name>
    <dbReference type="NCBI Taxonomy" id="135487"/>
    <lineage>
        <taxon>Bacteria</taxon>
        <taxon>Bacillati</taxon>
        <taxon>Actinomycetota</taxon>
        <taxon>Actinomycetes</taxon>
        <taxon>Mycobacteriales</taxon>
        <taxon>Nocardiaceae</taxon>
        <taxon>Nocardia</taxon>
    </lineage>
</organism>
<protein>
    <submittedName>
        <fullName evidence="1">Uncharacterized protein</fullName>
    </submittedName>
</protein>
<name>A0A5R8NEG8_9NOCA</name>
<dbReference type="AlphaFoldDB" id="A0A5R8NEG8"/>
<sequence length="233" mass="24234">MTGTTEKKTPPRNDQEWARDIQQRVENTEHPDALRAGEWTITTSDNGNLMACHVSGGCVTLAGIPPAGQDPDTITDEGEIPTIHVQRVADQTMPAGAVTPVEFDATEHAIGDWGIAGRSDGSPGGNQSQVVVPRSGVYGLIGTVVKKNATTGGLAIALRINGAIRAISSHAPENHLFPVTCTLDLPAGAAIDLVVSSGTTTVIGELDGATPGLHVWLIRATDTFSTESTPATE</sequence>